<evidence type="ECO:0000256" key="4">
    <source>
        <dbReference type="ARBA" id="ARBA00022837"/>
    </source>
</evidence>
<dbReference type="InParanoid" id="A0A0L0HG50"/>
<comment type="subcellular location">
    <subcellularLocation>
        <location evidence="1">Membrane</location>
    </subcellularLocation>
</comment>
<evidence type="ECO:0000256" key="1">
    <source>
        <dbReference type="ARBA" id="ARBA00004370"/>
    </source>
</evidence>
<keyword evidence="4" id="KW-0106">Calcium</keyword>
<keyword evidence="8" id="KW-1185">Reference proteome</keyword>
<dbReference type="InterPro" id="IPR002048">
    <property type="entry name" value="EF_hand_dom"/>
</dbReference>
<dbReference type="SUPFAM" id="SSF47473">
    <property type="entry name" value="EF-hand"/>
    <property type="match status" value="1"/>
</dbReference>
<keyword evidence="3" id="KW-0677">Repeat</keyword>
<protein>
    <recommendedName>
        <fullName evidence="6">EF-hand domain-containing protein</fullName>
    </recommendedName>
</protein>
<dbReference type="Pfam" id="PF13499">
    <property type="entry name" value="EF-hand_7"/>
    <property type="match status" value="1"/>
</dbReference>
<keyword evidence="2" id="KW-0479">Metal-binding</keyword>
<evidence type="ECO:0000256" key="5">
    <source>
        <dbReference type="ARBA" id="ARBA00023136"/>
    </source>
</evidence>
<dbReference type="VEuPathDB" id="FungiDB:SPPG_04354"/>
<dbReference type="Gene3D" id="1.10.238.10">
    <property type="entry name" value="EF-hand"/>
    <property type="match status" value="1"/>
</dbReference>
<dbReference type="GO" id="GO:1903569">
    <property type="term" value="P:positive regulation of protein localization to ciliary membrane"/>
    <property type="evidence" value="ECO:0007669"/>
    <property type="project" value="TreeGrafter"/>
</dbReference>
<evidence type="ECO:0000313" key="8">
    <source>
        <dbReference type="Proteomes" id="UP000053201"/>
    </source>
</evidence>
<dbReference type="GO" id="GO:0060170">
    <property type="term" value="C:ciliary membrane"/>
    <property type="evidence" value="ECO:0007669"/>
    <property type="project" value="TreeGrafter"/>
</dbReference>
<dbReference type="OMA" id="DEIMEFM"/>
<dbReference type="PANTHER" id="PTHR46819">
    <property type="entry name" value="EF-HAND CALCIUM-BINDING DOMAIN-CONTAINING PROTEIN 7"/>
    <property type="match status" value="1"/>
</dbReference>
<dbReference type="GO" id="GO:0005509">
    <property type="term" value="F:calcium ion binding"/>
    <property type="evidence" value="ECO:0007669"/>
    <property type="project" value="InterPro"/>
</dbReference>
<accession>A0A0L0HG50</accession>
<name>A0A0L0HG50_SPIPD</name>
<dbReference type="PROSITE" id="PS50222">
    <property type="entry name" value="EF_HAND_2"/>
    <property type="match status" value="1"/>
</dbReference>
<dbReference type="PROSITE" id="PS00018">
    <property type="entry name" value="EF_HAND_1"/>
    <property type="match status" value="1"/>
</dbReference>
<gene>
    <name evidence="7" type="ORF">SPPG_04354</name>
</gene>
<dbReference type="CDD" id="cd00051">
    <property type="entry name" value="EFh"/>
    <property type="match status" value="1"/>
</dbReference>
<dbReference type="Proteomes" id="UP000053201">
    <property type="component" value="Unassembled WGS sequence"/>
</dbReference>
<dbReference type="STRING" id="645134.A0A0L0HG50"/>
<dbReference type="OrthoDB" id="26525at2759"/>
<evidence type="ECO:0000313" key="7">
    <source>
        <dbReference type="EMBL" id="KND00007.1"/>
    </source>
</evidence>
<dbReference type="EMBL" id="KQ257456">
    <property type="protein sequence ID" value="KND00007.1"/>
    <property type="molecule type" value="Genomic_DNA"/>
</dbReference>
<evidence type="ECO:0000259" key="6">
    <source>
        <dbReference type="PROSITE" id="PS50222"/>
    </source>
</evidence>
<dbReference type="InterPro" id="IPR018247">
    <property type="entry name" value="EF_Hand_1_Ca_BS"/>
</dbReference>
<organism evidence="7 8">
    <name type="scientific">Spizellomyces punctatus (strain DAOM BR117)</name>
    <dbReference type="NCBI Taxonomy" id="645134"/>
    <lineage>
        <taxon>Eukaryota</taxon>
        <taxon>Fungi</taxon>
        <taxon>Fungi incertae sedis</taxon>
        <taxon>Chytridiomycota</taxon>
        <taxon>Chytridiomycota incertae sedis</taxon>
        <taxon>Chytridiomycetes</taxon>
        <taxon>Spizellomycetales</taxon>
        <taxon>Spizellomycetaceae</taxon>
        <taxon>Spizellomyces</taxon>
    </lineage>
</organism>
<sequence length="115" mass="12823">MPDARAPLLTDDDVFTPAAESALKEIFSRFDVDKDGNLSRAEIDAFAIAANGEKFDEATIEELSDSFDTTADGKLTLEGFLDMYHLQTLSDEDETWKDLKTFGYDDKLVKSDTQT</sequence>
<reference evidence="7 8" key="1">
    <citation type="submission" date="2009-08" db="EMBL/GenBank/DDBJ databases">
        <title>The Genome Sequence of Spizellomyces punctatus strain DAOM BR117.</title>
        <authorList>
            <consortium name="The Broad Institute Genome Sequencing Platform"/>
            <person name="Russ C."/>
            <person name="Cuomo C."/>
            <person name="Shea T."/>
            <person name="Young S.K."/>
            <person name="Zeng Q."/>
            <person name="Koehrsen M."/>
            <person name="Haas B."/>
            <person name="Borodovsky M."/>
            <person name="Guigo R."/>
            <person name="Alvarado L."/>
            <person name="Berlin A."/>
            <person name="Bochicchio J."/>
            <person name="Borenstein D."/>
            <person name="Chapman S."/>
            <person name="Chen Z."/>
            <person name="Engels R."/>
            <person name="Freedman E."/>
            <person name="Gellesch M."/>
            <person name="Goldberg J."/>
            <person name="Griggs A."/>
            <person name="Gujja S."/>
            <person name="Heiman D."/>
            <person name="Hepburn T."/>
            <person name="Howarth C."/>
            <person name="Jen D."/>
            <person name="Larson L."/>
            <person name="Lewis B."/>
            <person name="Mehta T."/>
            <person name="Park D."/>
            <person name="Pearson M."/>
            <person name="Roberts A."/>
            <person name="Saif S."/>
            <person name="Shenoy N."/>
            <person name="Sisk P."/>
            <person name="Stolte C."/>
            <person name="Sykes S."/>
            <person name="Thomson T."/>
            <person name="Walk T."/>
            <person name="White J."/>
            <person name="Yandava C."/>
            <person name="Burger G."/>
            <person name="Gray M.W."/>
            <person name="Holland P.W.H."/>
            <person name="King N."/>
            <person name="Lang F.B.F."/>
            <person name="Roger A.J."/>
            <person name="Ruiz-Trillo I."/>
            <person name="Lander E."/>
            <person name="Nusbaum C."/>
        </authorList>
    </citation>
    <scope>NUCLEOTIDE SEQUENCE [LARGE SCALE GENOMIC DNA]</scope>
    <source>
        <strain evidence="7 8">DAOM BR117</strain>
    </source>
</reference>
<evidence type="ECO:0000256" key="2">
    <source>
        <dbReference type="ARBA" id="ARBA00022723"/>
    </source>
</evidence>
<evidence type="ECO:0000256" key="3">
    <source>
        <dbReference type="ARBA" id="ARBA00022737"/>
    </source>
</evidence>
<dbReference type="PANTHER" id="PTHR46819:SF1">
    <property type="entry name" value="EF-HAND CALCIUM-BINDING DOMAIN-CONTAINING PROTEIN 7"/>
    <property type="match status" value="1"/>
</dbReference>
<dbReference type="AlphaFoldDB" id="A0A0L0HG50"/>
<dbReference type="RefSeq" id="XP_016608046.1">
    <property type="nucleotide sequence ID" value="XM_016752593.1"/>
</dbReference>
<dbReference type="eggNOG" id="ENOG502S8FY">
    <property type="taxonomic scope" value="Eukaryota"/>
</dbReference>
<dbReference type="GO" id="GO:0098797">
    <property type="term" value="C:plasma membrane protein complex"/>
    <property type="evidence" value="ECO:0007669"/>
    <property type="project" value="TreeGrafter"/>
</dbReference>
<dbReference type="InterPro" id="IPR052266">
    <property type="entry name" value="Miro-EF-hand_domain"/>
</dbReference>
<feature type="domain" description="EF-hand" evidence="6">
    <location>
        <begin position="18"/>
        <end position="53"/>
    </location>
</feature>
<proteinExistence type="predicted"/>
<keyword evidence="5" id="KW-0472">Membrane</keyword>
<dbReference type="GeneID" id="27687806"/>
<dbReference type="InterPro" id="IPR011992">
    <property type="entry name" value="EF-hand-dom_pair"/>
</dbReference>